<dbReference type="AlphaFoldDB" id="A0A4Q7E784"/>
<organism evidence="1 2">
    <name type="scientific">Leptolyngbya iicbica LK</name>
    <dbReference type="NCBI Taxonomy" id="2294035"/>
    <lineage>
        <taxon>Bacteria</taxon>
        <taxon>Bacillati</taxon>
        <taxon>Cyanobacteriota</taxon>
        <taxon>Cyanophyceae</taxon>
        <taxon>Leptolyngbyales</taxon>
        <taxon>Leptolyngbyaceae</taxon>
        <taxon>Leptolyngbya group</taxon>
        <taxon>Leptolyngbya</taxon>
        <taxon>Leptolyngbya iicbica</taxon>
    </lineage>
</organism>
<keyword evidence="2" id="KW-1185">Reference proteome</keyword>
<protein>
    <submittedName>
        <fullName evidence="1">Uncharacterized protein</fullName>
    </submittedName>
</protein>
<gene>
    <name evidence="1" type="ORF">DYY88_15630</name>
</gene>
<evidence type="ECO:0000313" key="2">
    <source>
        <dbReference type="Proteomes" id="UP000292459"/>
    </source>
</evidence>
<name>A0A4Q7E784_9CYAN</name>
<reference evidence="1 2" key="1">
    <citation type="submission" date="2018-11" db="EMBL/GenBank/DDBJ databases">
        <title>Whole genome sequencing of an environmental sample.</title>
        <authorList>
            <person name="Sarangi A.N."/>
            <person name="Singh D."/>
            <person name="Tripathy S."/>
        </authorList>
    </citation>
    <scope>NUCLEOTIDE SEQUENCE [LARGE SCALE GENOMIC DNA]</scope>
    <source>
        <strain evidence="1 2">Lakshadweep</strain>
    </source>
</reference>
<dbReference type="EMBL" id="QVFV01000003">
    <property type="protein sequence ID" value="RZM77974.1"/>
    <property type="molecule type" value="Genomic_DNA"/>
</dbReference>
<dbReference type="RefSeq" id="WP_044150338.1">
    <property type="nucleotide sequence ID" value="NZ_QVFV01000003.1"/>
</dbReference>
<dbReference type="Proteomes" id="UP000292459">
    <property type="component" value="Unassembled WGS sequence"/>
</dbReference>
<proteinExistence type="predicted"/>
<evidence type="ECO:0000313" key="1">
    <source>
        <dbReference type="EMBL" id="RZM77974.1"/>
    </source>
</evidence>
<comment type="caution">
    <text evidence="1">The sequence shown here is derived from an EMBL/GenBank/DDBJ whole genome shotgun (WGS) entry which is preliminary data.</text>
</comment>
<accession>A0A4Q7E784</accession>
<sequence>MPALPPAAGSIAGGIYKVQIFYLAARNTNPKAPVKDALWFATYPIIPRVGDCLFHDGVYYQVERVFLYENMGPGWYADVEVSFYGRR</sequence>
<dbReference type="OrthoDB" id="532448at2"/>